<dbReference type="HOGENOM" id="CLU_1825757_0_0_1"/>
<keyword evidence="2" id="KW-0687">Ribonucleoprotein</keyword>
<evidence type="ECO:0000313" key="4">
    <source>
        <dbReference type="EMBL" id="KGG51276.1"/>
    </source>
</evidence>
<dbReference type="GeneID" id="25259837"/>
<dbReference type="PRINTS" id="PR00884">
    <property type="entry name" value="RIBOSOMALHS6"/>
</dbReference>
<accession>A0A098VUA5</accession>
<dbReference type="OrthoDB" id="5364946at2759"/>
<feature type="domain" description="Ribosomal protein eL8/eL30/eS12/Gadd45" evidence="3">
    <location>
        <begin position="46"/>
        <end position="115"/>
    </location>
</feature>
<protein>
    <recommendedName>
        <fullName evidence="3">Ribosomal protein eL8/eL30/eS12/Gadd45 domain-containing protein</fullName>
    </recommendedName>
</protein>
<dbReference type="PRINTS" id="PR00881">
    <property type="entry name" value="L7ARS6FAMILY"/>
</dbReference>
<evidence type="ECO:0000313" key="5">
    <source>
        <dbReference type="Proteomes" id="UP000029725"/>
    </source>
</evidence>
<dbReference type="RefSeq" id="XP_013237703.1">
    <property type="nucleotide sequence ID" value="XM_013382249.1"/>
</dbReference>
<dbReference type="SUPFAM" id="SSF55315">
    <property type="entry name" value="L30e-like"/>
    <property type="match status" value="1"/>
</dbReference>
<dbReference type="EMBL" id="JMKJ01000333">
    <property type="protein sequence ID" value="KGG51276.1"/>
    <property type="molecule type" value="Genomic_DNA"/>
</dbReference>
<comment type="caution">
    <text evidence="4">The sequence shown here is derived from an EMBL/GenBank/DDBJ whole genome shotgun (WGS) entry which is preliminary data.</text>
</comment>
<comment type="similarity">
    <text evidence="1">Belongs to the eukaryotic ribosomal protein eL8 family.</text>
</comment>
<dbReference type="Gene3D" id="3.30.1330.30">
    <property type="match status" value="1"/>
</dbReference>
<gene>
    <name evidence="4" type="ORF">DI09_3p380</name>
</gene>
<evidence type="ECO:0000256" key="2">
    <source>
        <dbReference type="ARBA" id="ARBA00023274"/>
    </source>
</evidence>
<proteinExistence type="inferred from homology"/>
<dbReference type="InterPro" id="IPR029064">
    <property type="entry name" value="Ribosomal_eL30-like_sf"/>
</dbReference>
<dbReference type="InterPro" id="IPR018492">
    <property type="entry name" value="Ribosomal_eL8/Nhp2"/>
</dbReference>
<reference evidence="4 5" key="1">
    <citation type="submission" date="2014-04" db="EMBL/GenBank/DDBJ databases">
        <title>A new species of microsporidia sheds light on the evolution of extreme parasitism.</title>
        <authorList>
            <person name="Haag K.L."/>
            <person name="James T.Y."/>
            <person name="Larsson R."/>
            <person name="Schaer T.M."/>
            <person name="Refardt D."/>
            <person name="Pombert J.-F."/>
            <person name="Ebert D."/>
        </authorList>
    </citation>
    <scope>NUCLEOTIDE SEQUENCE [LARGE SCALE GENOMIC DNA]</scope>
    <source>
        <strain evidence="4 5">UGP3</strain>
        <tissue evidence="4">Spores</tissue>
    </source>
</reference>
<organism evidence="4 5">
    <name type="scientific">Mitosporidium daphniae</name>
    <dbReference type="NCBI Taxonomy" id="1485682"/>
    <lineage>
        <taxon>Eukaryota</taxon>
        <taxon>Fungi</taxon>
        <taxon>Fungi incertae sedis</taxon>
        <taxon>Microsporidia</taxon>
        <taxon>Mitosporidium</taxon>
    </lineage>
</organism>
<keyword evidence="5" id="KW-1185">Reference proteome</keyword>
<dbReference type="InterPro" id="IPR004038">
    <property type="entry name" value="Ribosomal_eL8/eL30/eS12/Gad45"/>
</dbReference>
<dbReference type="Pfam" id="PF01248">
    <property type="entry name" value="Ribosomal_L7Ae"/>
    <property type="match status" value="1"/>
</dbReference>
<dbReference type="VEuPathDB" id="MicrosporidiaDB:DI09_3p380"/>
<dbReference type="GO" id="GO:1990904">
    <property type="term" value="C:ribonucleoprotein complex"/>
    <property type="evidence" value="ECO:0007669"/>
    <property type="project" value="UniProtKB-KW"/>
</dbReference>
<name>A0A098VUA5_9MICR</name>
<evidence type="ECO:0000259" key="3">
    <source>
        <dbReference type="Pfam" id="PF01248"/>
    </source>
</evidence>
<dbReference type="AlphaFoldDB" id="A0A098VUA5"/>
<sequence>MGKKIKTESAVASEVSPTAEKESSCDAIVPGTLSPIAHPLADAKLYKKILKTVTKGIPRLVILAGDVSPMDVLSHLPVLCEDNAITYVFVPSKSALGLASSTLRPTCCIMLPEPDSKSNSEYISYFEESRNRCKDLLLKAN</sequence>
<dbReference type="Proteomes" id="UP000029725">
    <property type="component" value="Unassembled WGS sequence"/>
</dbReference>
<evidence type="ECO:0000256" key="1">
    <source>
        <dbReference type="ARBA" id="ARBA00007337"/>
    </source>
</evidence>